<evidence type="ECO:0000313" key="2">
    <source>
        <dbReference type="Proteomes" id="UP000037315"/>
    </source>
</evidence>
<dbReference type="InterPro" id="IPR025320">
    <property type="entry name" value="DUF4225"/>
</dbReference>
<keyword evidence="2" id="KW-1185">Reference proteome</keyword>
<gene>
    <name evidence="1" type="ORF">ACH50_06315</name>
</gene>
<dbReference type="OrthoDB" id="6630524at2"/>
<sequence>MGTSAYSHLRYDLNNYIVELQRVATLAASFIIKDSIIRNEYLGEIDSSVRDYQSRFDAEMNPQKKMGIIEELKAELQLTQREYQMLRMKDRVIYAVTDVFEEHGVLKYAKVAGGVVGGGIEAWGGYRLSKLGKTLNLKAMRGVGIMLVAHGLNDVYESVSPLIYEHKEAGILRKIYREAAKLAGFDDDAGDLAYSGVDFSLTLYAAIRMPVLTQNPNRLALKYLGDQPGTGKLFRHASNDFISKWASRNGAMKLYFTGSTLYKAKAMFIDDGYKFND</sequence>
<dbReference type="Pfam" id="PF13988">
    <property type="entry name" value="DUF4225"/>
    <property type="match status" value="1"/>
</dbReference>
<evidence type="ECO:0000313" key="1">
    <source>
        <dbReference type="EMBL" id="KMV35514.1"/>
    </source>
</evidence>
<dbReference type="RefSeq" id="WP_073859863.1">
    <property type="nucleotide sequence ID" value="NZ_LFEJ01000010.1"/>
</dbReference>
<name>A0A0J8YDB9_9ENTR</name>
<dbReference type="Proteomes" id="UP000037315">
    <property type="component" value="Unassembled WGS sequence"/>
</dbReference>
<comment type="caution">
    <text evidence="1">The sequence shown here is derived from an EMBL/GenBank/DDBJ whole genome shotgun (WGS) entry which is preliminary data.</text>
</comment>
<accession>A0A0J8YDB9</accession>
<organism evidence="1 2">
    <name type="scientific">Franconibacter pulveris</name>
    <dbReference type="NCBI Taxonomy" id="435910"/>
    <lineage>
        <taxon>Bacteria</taxon>
        <taxon>Pseudomonadati</taxon>
        <taxon>Pseudomonadota</taxon>
        <taxon>Gammaproteobacteria</taxon>
        <taxon>Enterobacterales</taxon>
        <taxon>Enterobacteriaceae</taxon>
        <taxon>Franconibacter</taxon>
    </lineage>
</organism>
<dbReference type="EMBL" id="LFEJ01000010">
    <property type="protein sequence ID" value="KMV35514.1"/>
    <property type="molecule type" value="Genomic_DNA"/>
</dbReference>
<evidence type="ECO:0008006" key="3">
    <source>
        <dbReference type="Google" id="ProtNLM"/>
    </source>
</evidence>
<dbReference type="AlphaFoldDB" id="A0A0J8YDB9"/>
<dbReference type="PATRIC" id="fig|1656095.3.peg.566"/>
<proteinExistence type="predicted"/>
<protein>
    <recommendedName>
        <fullName evidence="3">DUF4225 domain-containing protein</fullName>
    </recommendedName>
</protein>
<reference evidence="1 2" key="1">
    <citation type="submission" date="2015-06" db="EMBL/GenBank/DDBJ databases">
        <title>Genome sequencing of Cronobacter sp. strain DJ34 isolated from petroleum contaminated sludge of Duliajan Oil Fields, Assam, India.</title>
        <authorList>
            <person name="Pal S."/>
            <person name="Banerjee T.D."/>
            <person name="Roy A."/>
            <person name="Sar P."/>
            <person name="Kazy S.K."/>
        </authorList>
    </citation>
    <scope>NUCLEOTIDE SEQUENCE [LARGE SCALE GENOMIC DNA]</scope>
    <source>
        <strain evidence="1 2">DJ34</strain>
    </source>
</reference>